<feature type="region of interest" description="Disordered" evidence="6">
    <location>
        <begin position="1"/>
        <end position="23"/>
    </location>
</feature>
<dbReference type="Proteomes" id="UP000748531">
    <property type="component" value="Unassembled WGS sequence"/>
</dbReference>
<keyword evidence="9" id="KW-1185">Reference proteome</keyword>
<dbReference type="InterPro" id="IPR032466">
    <property type="entry name" value="Metal_Hydrolase"/>
</dbReference>
<name>A0A8J4TNF1_9TREM</name>
<keyword evidence="3" id="KW-0597">Phosphoprotein</keyword>
<dbReference type="GO" id="GO:0006208">
    <property type="term" value="P:pyrimidine nucleobase catabolic process"/>
    <property type="evidence" value="ECO:0007669"/>
    <property type="project" value="TreeGrafter"/>
</dbReference>
<dbReference type="SUPFAM" id="SSF51556">
    <property type="entry name" value="Metallo-dependent hydrolases"/>
    <property type="match status" value="1"/>
</dbReference>
<evidence type="ECO:0000256" key="5">
    <source>
        <dbReference type="ARBA" id="ARBA00039113"/>
    </source>
</evidence>
<dbReference type="SUPFAM" id="SSF51338">
    <property type="entry name" value="Composite domain of metallo-dependent hydrolases"/>
    <property type="match status" value="1"/>
</dbReference>
<comment type="catalytic activity">
    <reaction evidence="4">
        <text>5,6-dihydrouracil + H2O = 3-(carbamoylamino)propanoate + H(+)</text>
        <dbReference type="Rhea" id="RHEA:16121"/>
        <dbReference type="ChEBI" id="CHEBI:11892"/>
        <dbReference type="ChEBI" id="CHEBI:15377"/>
        <dbReference type="ChEBI" id="CHEBI:15378"/>
        <dbReference type="ChEBI" id="CHEBI:15901"/>
        <dbReference type="EC" id="3.5.2.2"/>
    </reaction>
</comment>
<dbReference type="InterPro" id="IPR011059">
    <property type="entry name" value="Metal-dep_hydrolase_composite"/>
</dbReference>
<evidence type="ECO:0000259" key="7">
    <source>
        <dbReference type="Pfam" id="PF01979"/>
    </source>
</evidence>
<dbReference type="Pfam" id="PF01979">
    <property type="entry name" value="Amidohydro_1"/>
    <property type="match status" value="1"/>
</dbReference>
<dbReference type="OrthoDB" id="10258955at2759"/>
<evidence type="ECO:0000256" key="4">
    <source>
        <dbReference type="ARBA" id="ARBA00036696"/>
    </source>
</evidence>
<dbReference type="InterPro" id="IPR050378">
    <property type="entry name" value="Metallo-dep_Hydrolases_sf"/>
</dbReference>
<dbReference type="EMBL" id="LUCH01001513">
    <property type="protein sequence ID" value="KAF5402944.1"/>
    <property type="molecule type" value="Genomic_DNA"/>
</dbReference>
<dbReference type="FunFam" id="3.20.20.140:FF:000217">
    <property type="entry name" value="Dihydropyrimidinase-related protein 1"/>
    <property type="match status" value="1"/>
</dbReference>
<protein>
    <recommendedName>
        <fullName evidence="5">dihydropyrimidinase</fullName>
        <ecNumber evidence="5">3.5.2.2</ecNumber>
    </recommendedName>
</protein>
<proteinExistence type="inferred from homology"/>
<evidence type="ECO:0000313" key="9">
    <source>
        <dbReference type="Proteomes" id="UP000748531"/>
    </source>
</evidence>
<evidence type="ECO:0000256" key="6">
    <source>
        <dbReference type="SAM" id="MobiDB-lite"/>
    </source>
</evidence>
<evidence type="ECO:0000313" key="8">
    <source>
        <dbReference type="EMBL" id="KAF5402944.1"/>
    </source>
</evidence>
<evidence type="ECO:0000256" key="2">
    <source>
        <dbReference type="ARBA" id="ARBA00008829"/>
    </source>
</evidence>
<evidence type="ECO:0000256" key="3">
    <source>
        <dbReference type="ARBA" id="ARBA00022553"/>
    </source>
</evidence>
<dbReference type="GO" id="GO:0005829">
    <property type="term" value="C:cytosol"/>
    <property type="evidence" value="ECO:0007669"/>
    <property type="project" value="TreeGrafter"/>
</dbReference>
<dbReference type="Gene3D" id="3.20.20.140">
    <property type="entry name" value="Metal-dependent hydrolases"/>
    <property type="match status" value="1"/>
</dbReference>
<dbReference type="Gene3D" id="2.30.40.10">
    <property type="entry name" value="Urease, subunit C, domain 1"/>
    <property type="match status" value="1"/>
</dbReference>
<organism evidence="8 9">
    <name type="scientific">Paragonimus heterotremus</name>
    <dbReference type="NCBI Taxonomy" id="100268"/>
    <lineage>
        <taxon>Eukaryota</taxon>
        <taxon>Metazoa</taxon>
        <taxon>Spiralia</taxon>
        <taxon>Lophotrochozoa</taxon>
        <taxon>Platyhelminthes</taxon>
        <taxon>Trematoda</taxon>
        <taxon>Digenea</taxon>
        <taxon>Plagiorchiida</taxon>
        <taxon>Troglotremata</taxon>
        <taxon>Troglotrematidae</taxon>
        <taxon>Paragonimus</taxon>
    </lineage>
</organism>
<gene>
    <name evidence="8" type="ORF">PHET_03751</name>
</gene>
<comment type="cofactor">
    <cofactor evidence="1">
        <name>Zn(2+)</name>
        <dbReference type="ChEBI" id="CHEBI:29105"/>
    </cofactor>
</comment>
<dbReference type="EC" id="3.5.2.2" evidence="5"/>
<dbReference type="PANTHER" id="PTHR11647">
    <property type="entry name" value="HYDRANTOINASE/DIHYDROPYRIMIDINASE FAMILY MEMBER"/>
    <property type="match status" value="1"/>
</dbReference>
<comment type="similarity">
    <text evidence="2">Belongs to the metallo-dependent hydrolases superfamily. Hydantoinase/dihydropyrimidinase family.</text>
</comment>
<dbReference type="AlphaFoldDB" id="A0A8J4TNF1"/>
<dbReference type="PANTHER" id="PTHR11647:SF1">
    <property type="entry name" value="COLLAPSIN RESPONSE MEDIATOR PROTEIN"/>
    <property type="match status" value="1"/>
</dbReference>
<comment type="caution">
    <text evidence="8">The sequence shown here is derived from an EMBL/GenBank/DDBJ whole genome shotgun (WGS) entry which is preliminary data.</text>
</comment>
<dbReference type="InterPro" id="IPR006680">
    <property type="entry name" value="Amidohydro-rel"/>
</dbReference>
<sequence>MRSPIIDHMNANQTNKTLAGQRMPEPAGDSSLFLLKGGIVVNHDFSAKADVLVHNGIIKEVSTNLPVPNGAKVFDVSDQYILPGGVDLDCHLTVANPEDPVGDTYLSGSQSALLGGTTTIVNTVYTEPDASILNAFDQFTSSAADNVACDYGVCIRLPRFDSSIEEQIARLVREKGVCLIQLSLGSGNRSNSPDMDGALTDVAFYRALRLCREHGILPIVVASAPAYLVDQLTKDLQSKHPNIGPELLYYNQPETGEVNTIMRAALHAFHSGHVCPILISRIHSPTALQCFLEQRKNCRGLLFGQTTICAIGAPLSAFQASIQDNSDTTEFTSSKDWKIAASYTYEPPIRPDVNLAERLLAMISNNDNVTVGSGHRAIRIDVRASFGLHNSARIPKGVSSLGCRLPVLWNCGVENHGGLNPCTFVRSVSADPARLANLYPQKGRIAVGSDADIVIWSKVDSLTGDGYKNLLPEGVYNVFSGLNLRSRPDMVFLRGSLVVADGKLVERQGVLGKYLPLKPFGQFAYNRLEAIDGALKADRPIIPREPYTGKVAGSEQNQDNEKKESHFFRKEHYDNIPKVALPPGQRQIHTSVKTAQPPGGSSHSFW</sequence>
<reference evidence="8" key="1">
    <citation type="submission" date="2019-05" db="EMBL/GenBank/DDBJ databases">
        <title>Annotation for the trematode Paragonimus heterotremus.</title>
        <authorList>
            <person name="Choi Y.-J."/>
        </authorList>
    </citation>
    <scope>NUCLEOTIDE SEQUENCE</scope>
    <source>
        <strain evidence="8">LC</strain>
    </source>
</reference>
<evidence type="ECO:0000256" key="1">
    <source>
        <dbReference type="ARBA" id="ARBA00001947"/>
    </source>
</evidence>
<dbReference type="GO" id="GO:0004157">
    <property type="term" value="F:dihydropyrimidinase activity"/>
    <property type="evidence" value="ECO:0007669"/>
    <property type="project" value="UniProtKB-EC"/>
</dbReference>
<feature type="domain" description="Amidohydrolase-related" evidence="7">
    <location>
        <begin position="407"/>
        <end position="498"/>
    </location>
</feature>
<accession>A0A8J4TNF1</accession>